<reference evidence="10" key="1">
    <citation type="submission" date="2022-02" db="EMBL/GenBank/DDBJ databases">
        <authorList>
            <person name="Henning P.M."/>
            <person name="McCubbin A.G."/>
            <person name="Shore J.S."/>
        </authorList>
    </citation>
    <scope>NUCLEOTIDE SEQUENCE</scope>
    <source>
        <strain evidence="10">F60SS</strain>
        <tissue evidence="10">Leaves</tissue>
    </source>
</reference>
<dbReference type="PANTHER" id="PTHR15970:SF2">
    <property type="entry name" value="ELL-ASSOCIATED FACTOR EAF"/>
    <property type="match status" value="1"/>
</dbReference>
<organism evidence="10 11">
    <name type="scientific">Turnera subulata</name>
    <dbReference type="NCBI Taxonomy" id="218843"/>
    <lineage>
        <taxon>Eukaryota</taxon>
        <taxon>Viridiplantae</taxon>
        <taxon>Streptophyta</taxon>
        <taxon>Embryophyta</taxon>
        <taxon>Tracheophyta</taxon>
        <taxon>Spermatophyta</taxon>
        <taxon>Magnoliopsida</taxon>
        <taxon>eudicotyledons</taxon>
        <taxon>Gunneridae</taxon>
        <taxon>Pentapetalae</taxon>
        <taxon>rosids</taxon>
        <taxon>fabids</taxon>
        <taxon>Malpighiales</taxon>
        <taxon>Passifloraceae</taxon>
        <taxon>Turnera</taxon>
    </lineage>
</organism>
<comment type="subcellular location">
    <subcellularLocation>
        <location evidence="1">Nucleus</location>
    </subcellularLocation>
</comment>
<dbReference type="GO" id="GO:0003711">
    <property type="term" value="F:transcription elongation factor activity"/>
    <property type="evidence" value="ECO:0007669"/>
    <property type="project" value="TreeGrafter"/>
</dbReference>
<evidence type="ECO:0000256" key="5">
    <source>
        <dbReference type="ARBA" id="ARBA00023159"/>
    </source>
</evidence>
<keyword evidence="3" id="KW-0597">Phosphoprotein</keyword>
<evidence type="ECO:0000256" key="1">
    <source>
        <dbReference type="ARBA" id="ARBA00004123"/>
    </source>
</evidence>
<keyword evidence="11" id="KW-1185">Reference proteome</keyword>
<dbReference type="InterPro" id="IPR027093">
    <property type="entry name" value="EAF_fam"/>
</dbReference>
<comment type="caution">
    <text evidence="10">The sequence shown here is derived from an EMBL/GenBank/DDBJ whole genome shotgun (WGS) entry which is preliminary data.</text>
</comment>
<keyword evidence="6" id="KW-0804">Transcription</keyword>
<evidence type="ECO:0000256" key="8">
    <source>
        <dbReference type="SAM" id="MobiDB-lite"/>
    </source>
</evidence>
<dbReference type="Proteomes" id="UP001141552">
    <property type="component" value="Unassembled WGS sequence"/>
</dbReference>
<dbReference type="InterPro" id="IPR019194">
    <property type="entry name" value="Tscrpt_elong_fac_Eaf_N"/>
</dbReference>
<gene>
    <name evidence="10" type="ORF">Tsubulata_003977</name>
</gene>
<reference evidence="10" key="2">
    <citation type="journal article" date="2023" name="Plants (Basel)">
        <title>Annotation of the Turnera subulata (Passifloraceae) Draft Genome Reveals the S-Locus Evolved after the Divergence of Turneroideae from Passifloroideae in a Stepwise Manner.</title>
        <authorList>
            <person name="Henning P.M."/>
            <person name="Roalson E.H."/>
            <person name="Mir W."/>
            <person name="McCubbin A.G."/>
            <person name="Shore J.S."/>
        </authorList>
    </citation>
    <scope>NUCLEOTIDE SEQUENCE</scope>
    <source>
        <strain evidence="10">F60SS</strain>
    </source>
</reference>
<feature type="compositionally biased region" description="Acidic residues" evidence="8">
    <location>
        <begin position="259"/>
        <end position="273"/>
    </location>
</feature>
<dbReference type="EMBL" id="JAKUCV010001129">
    <property type="protein sequence ID" value="KAJ4847544.1"/>
    <property type="molecule type" value="Genomic_DNA"/>
</dbReference>
<proteinExistence type="inferred from homology"/>
<sequence>MGSSNQEPDTAPESDRWYNISLGSSFKTHHKPPPPKFCTLRYKFKPASVDKSQPGSLHKGKDNKVTVEYKNNQQGKPNVIFEGVSEDYKENDAVLFFDGETFRLERLHRAVKRLRHVRLIGESAAAAATTATATLVVPPPPPPEMHASPVGVGANLQSADKEIAQEMPAQTEQIGTDDVAQPEHFGMDDMEALECKVDQSVDHQFVPSDPPTAEAELNNVDALNDDSIGGETANRESVSGKGSRPCLDIDINLPHQADTDDEIADVDISDEETDKGPNAAEALRAQVNAEGRKEQSSSSSRSSSSGSDSDTSDSESGSGTESSSSGSDSSDGDSIVSI</sequence>
<dbReference type="AlphaFoldDB" id="A0A9Q0JMW4"/>
<dbReference type="PANTHER" id="PTHR15970">
    <property type="entry name" value="ELL-ASSOCIATED FACTOR EAF"/>
    <property type="match status" value="1"/>
</dbReference>
<feature type="compositionally biased region" description="Low complexity" evidence="8">
    <location>
        <begin position="296"/>
        <end position="338"/>
    </location>
</feature>
<evidence type="ECO:0000259" key="9">
    <source>
        <dbReference type="Pfam" id="PF09816"/>
    </source>
</evidence>
<evidence type="ECO:0000313" key="11">
    <source>
        <dbReference type="Proteomes" id="UP001141552"/>
    </source>
</evidence>
<dbReference type="OrthoDB" id="125903at2759"/>
<name>A0A9Q0JMW4_9ROSI</name>
<keyword evidence="5" id="KW-0010">Activator</keyword>
<dbReference type="Pfam" id="PF09816">
    <property type="entry name" value="EAF"/>
    <property type="match status" value="1"/>
</dbReference>
<dbReference type="GO" id="GO:0032783">
    <property type="term" value="C:super elongation complex"/>
    <property type="evidence" value="ECO:0007669"/>
    <property type="project" value="InterPro"/>
</dbReference>
<comment type="similarity">
    <text evidence="2">Belongs to the EAF family.</text>
</comment>
<evidence type="ECO:0000256" key="2">
    <source>
        <dbReference type="ARBA" id="ARBA00007798"/>
    </source>
</evidence>
<evidence type="ECO:0000313" key="10">
    <source>
        <dbReference type="EMBL" id="KAJ4847544.1"/>
    </source>
</evidence>
<evidence type="ECO:0000256" key="7">
    <source>
        <dbReference type="ARBA" id="ARBA00023242"/>
    </source>
</evidence>
<keyword evidence="4" id="KW-0805">Transcription regulation</keyword>
<protein>
    <recommendedName>
        <fullName evidence="9">Transcription elongation factor Eaf N-terminal domain-containing protein</fullName>
    </recommendedName>
</protein>
<keyword evidence="7" id="KW-0539">Nucleus</keyword>
<evidence type="ECO:0000256" key="4">
    <source>
        <dbReference type="ARBA" id="ARBA00023015"/>
    </source>
</evidence>
<feature type="region of interest" description="Disordered" evidence="8">
    <location>
        <begin position="223"/>
        <end position="338"/>
    </location>
</feature>
<evidence type="ECO:0000256" key="6">
    <source>
        <dbReference type="ARBA" id="ARBA00023163"/>
    </source>
</evidence>
<evidence type="ECO:0000256" key="3">
    <source>
        <dbReference type="ARBA" id="ARBA00022553"/>
    </source>
</evidence>
<accession>A0A9Q0JMW4</accession>
<feature type="domain" description="Transcription elongation factor Eaf N-terminal" evidence="9">
    <location>
        <begin position="18"/>
        <end position="118"/>
    </location>
</feature>
<dbReference type="GO" id="GO:0006368">
    <property type="term" value="P:transcription elongation by RNA polymerase II"/>
    <property type="evidence" value="ECO:0007669"/>
    <property type="project" value="InterPro"/>
</dbReference>